<evidence type="ECO:0000313" key="3">
    <source>
        <dbReference type="EMBL" id="GAX75181.1"/>
    </source>
</evidence>
<feature type="region of interest" description="Disordered" evidence="1">
    <location>
        <begin position="727"/>
        <end position="760"/>
    </location>
</feature>
<dbReference type="InterPro" id="IPR045902">
    <property type="entry name" value="SANBR-like"/>
</dbReference>
<feature type="compositionally biased region" description="Polar residues" evidence="1">
    <location>
        <begin position="989"/>
        <end position="1001"/>
    </location>
</feature>
<gene>
    <name evidence="3" type="ORF">CEUSTIGMA_g2625.t1</name>
</gene>
<dbReference type="AlphaFoldDB" id="A0A250WWJ0"/>
<dbReference type="OrthoDB" id="550012at2759"/>
<comment type="caution">
    <text evidence="3">The sequence shown here is derived from an EMBL/GenBank/DDBJ whole genome shotgun (WGS) entry which is preliminary data.</text>
</comment>
<feature type="compositionally biased region" description="Low complexity" evidence="1">
    <location>
        <begin position="839"/>
        <end position="849"/>
    </location>
</feature>
<feature type="region of interest" description="Disordered" evidence="1">
    <location>
        <begin position="874"/>
        <end position="925"/>
    </location>
</feature>
<feature type="region of interest" description="Disordered" evidence="1">
    <location>
        <begin position="1045"/>
        <end position="1064"/>
    </location>
</feature>
<dbReference type="EMBL" id="BEGY01000011">
    <property type="protein sequence ID" value="GAX75181.1"/>
    <property type="molecule type" value="Genomic_DNA"/>
</dbReference>
<dbReference type="Proteomes" id="UP000232323">
    <property type="component" value="Unassembled WGS sequence"/>
</dbReference>
<dbReference type="InterPro" id="IPR021777">
    <property type="entry name" value="SANBR_BTB"/>
</dbReference>
<dbReference type="PANTHER" id="PTHR20946:SF0">
    <property type="entry name" value="SANT AND BTB DOMAIN REGULATOR OF CLASS SWITCH RECOMBINATION"/>
    <property type="match status" value="1"/>
</dbReference>
<feature type="region of interest" description="Disordered" evidence="1">
    <location>
        <begin position="363"/>
        <end position="464"/>
    </location>
</feature>
<feature type="compositionally biased region" description="Low complexity" evidence="1">
    <location>
        <begin position="442"/>
        <end position="464"/>
    </location>
</feature>
<feature type="region of interest" description="Disordered" evidence="1">
    <location>
        <begin position="809"/>
        <end position="849"/>
    </location>
</feature>
<feature type="region of interest" description="Disordered" evidence="1">
    <location>
        <begin position="940"/>
        <end position="970"/>
    </location>
</feature>
<reference evidence="3 4" key="1">
    <citation type="submission" date="2017-08" db="EMBL/GenBank/DDBJ databases">
        <title>Acidophilic green algal genome provides insights into adaptation to an acidic environment.</title>
        <authorList>
            <person name="Hirooka S."/>
            <person name="Hirose Y."/>
            <person name="Kanesaki Y."/>
            <person name="Higuchi S."/>
            <person name="Fujiwara T."/>
            <person name="Onuma R."/>
            <person name="Era A."/>
            <person name="Ohbayashi R."/>
            <person name="Uzuka A."/>
            <person name="Nozaki H."/>
            <person name="Yoshikawa H."/>
            <person name="Miyagishima S.Y."/>
        </authorList>
    </citation>
    <scope>NUCLEOTIDE SEQUENCE [LARGE SCALE GENOMIC DNA]</scope>
    <source>
        <strain evidence="3 4">NIES-2499</strain>
    </source>
</reference>
<organism evidence="3 4">
    <name type="scientific">Chlamydomonas eustigma</name>
    <dbReference type="NCBI Taxonomy" id="1157962"/>
    <lineage>
        <taxon>Eukaryota</taxon>
        <taxon>Viridiplantae</taxon>
        <taxon>Chlorophyta</taxon>
        <taxon>core chlorophytes</taxon>
        <taxon>Chlorophyceae</taxon>
        <taxon>CS clade</taxon>
        <taxon>Chlamydomonadales</taxon>
        <taxon>Chlamydomonadaceae</taxon>
        <taxon>Chlamydomonas</taxon>
    </lineage>
</organism>
<feature type="compositionally biased region" description="Polar residues" evidence="1">
    <location>
        <begin position="961"/>
        <end position="970"/>
    </location>
</feature>
<keyword evidence="4" id="KW-1185">Reference proteome</keyword>
<proteinExistence type="predicted"/>
<evidence type="ECO:0000259" key="2">
    <source>
        <dbReference type="Pfam" id="PF11822"/>
    </source>
</evidence>
<dbReference type="Pfam" id="PF11822">
    <property type="entry name" value="BTB_SANBR"/>
    <property type="match status" value="1"/>
</dbReference>
<accession>A0A250WWJ0</accession>
<feature type="compositionally biased region" description="Polar residues" evidence="1">
    <location>
        <begin position="402"/>
        <end position="434"/>
    </location>
</feature>
<feature type="region of interest" description="Disordered" evidence="1">
    <location>
        <begin position="989"/>
        <end position="1020"/>
    </location>
</feature>
<protein>
    <recommendedName>
        <fullName evidence="2">SANT and BTB domain-containing protein</fullName>
    </recommendedName>
</protein>
<dbReference type="PANTHER" id="PTHR20946">
    <property type="entry name" value="SANT AND BTB DOMAIN REGULATOR OF CLASS SWITCH RECOMBINATION"/>
    <property type="match status" value="1"/>
</dbReference>
<evidence type="ECO:0000313" key="4">
    <source>
        <dbReference type="Proteomes" id="UP000232323"/>
    </source>
</evidence>
<evidence type="ECO:0000256" key="1">
    <source>
        <dbReference type="SAM" id="MobiDB-lite"/>
    </source>
</evidence>
<feature type="domain" description="SANT and BTB" evidence="2">
    <location>
        <begin position="4"/>
        <end position="101"/>
    </location>
</feature>
<name>A0A250WWJ0_9CHLO</name>
<feature type="compositionally biased region" description="Low complexity" evidence="1">
    <location>
        <begin position="367"/>
        <end position="401"/>
    </location>
</feature>
<sequence length="1064" mass="111958">MSVLITVCDEANGTSKKFLSDGALLLSSMRYFQEHIKHVPQGQIVKISVHCDCSIFAWLFSWVQCKVQNGTARPQITPTLVLPILISSSFLQMDDLVKLCLSYMVEHMVTICLQPSEDLMALPSEMLAQLAKVATISQVERMISISLTTSPATQSRVKQLVNKLYKHKIESTLKVAKLAIGLCLHCRQLFNTTEHNRLSCLGATTVDSAVSNGTQAGRHVPDPEWRLQQHLQDLRAQQVTWRQVFWKLWSVLQVLYCHRCLQYFPACDVGTCSVHTEEPVYQVGRTSGRYPCCGGKAQRNGNVQLYSAGCRPADHQVLPQHILRRLPPGAPITPAALALAAGSSVPPEVLSTCCLLSEHRDLVTPGSSRTHSTTSLLSNTASNHKGSCYSSIMSPRRSSSSPTKRLQLQMSQSARHPSLTASSARSESTIQSSLHHPALTDHQQPLQDHHIQQPQPQHHQSPLAAAVAAALLAGTTATAFHHSTGTSPATGAGLSLTVSGPSGTTVRAVHSSNNPGAQAAGSSSNPGAQAAGSSSNPGTQAAGSSSNPGAQAAGSSSNPGAQAAGSSSNPGAQATGSSSNGISNERRLLSAPAQLLAHANALSEVGPSLRVNTLGANEDAAPSTTSQAAVVSRKEALFATASGLASGEQQQQQQQEQQTTQLIKEIQNCLFLDSRKGLNMSTARNTSAEVQQQQQQQYAPSSSIMELTSTHLASTVWGSDAALMSSSSSTSLLTRQNPGSTALPGARMMQQASSSISSPDEALIAKSDVRLSIQPTQPTQQDCFDDSANNKAMKGVLLSKLRSSLNGRSHFGMDDSSEVDANGRIASGGPAANASNKTSSGSGSRNVSSRKLKMELLHEDDMARIESLVNHLMSCRPPMNKPTTGIEFSSSSHSIARQQSGLPPAPATSARLQQKRSYQAPPAQQVAAVQLRPAASVSSSLHGMPTAASVSSSLHGMPTAASVSSSLHGMPTATLSSTAVVKRSASIGSSVIPSEQRSGGSTEAAERKPQNQGVGFGSLGAPALKGSSNVVSHHIMASATARLISDPPARSNNVPSSAWPHLPH</sequence>
<feature type="region of interest" description="Disordered" evidence="1">
    <location>
        <begin position="503"/>
        <end position="583"/>
    </location>
</feature>